<dbReference type="OrthoDB" id="2627610at2759"/>
<proteinExistence type="predicted"/>
<dbReference type="Pfam" id="PF00400">
    <property type="entry name" value="WD40"/>
    <property type="match status" value="1"/>
</dbReference>
<reference evidence="5" key="2">
    <citation type="submission" date="2015-01" db="EMBL/GenBank/DDBJ databases">
        <title>Evolutionary Origins and Diversification of the Mycorrhizal Mutualists.</title>
        <authorList>
            <consortium name="DOE Joint Genome Institute"/>
            <consortium name="Mycorrhizal Genomics Consortium"/>
            <person name="Kohler A."/>
            <person name="Kuo A."/>
            <person name="Nagy L.G."/>
            <person name="Floudas D."/>
            <person name="Copeland A."/>
            <person name="Barry K.W."/>
            <person name="Cichocki N."/>
            <person name="Veneault-Fourrey C."/>
            <person name="LaButti K."/>
            <person name="Lindquist E.A."/>
            <person name="Lipzen A."/>
            <person name="Lundell T."/>
            <person name="Morin E."/>
            <person name="Murat C."/>
            <person name="Riley R."/>
            <person name="Ohm R."/>
            <person name="Sun H."/>
            <person name="Tunlid A."/>
            <person name="Henrissat B."/>
            <person name="Grigoriev I.V."/>
            <person name="Hibbett D.S."/>
            <person name="Martin F."/>
        </authorList>
    </citation>
    <scope>NUCLEOTIDE SEQUENCE [LARGE SCALE GENOMIC DNA]</scope>
    <source>
        <strain evidence="5">Marx 270</strain>
    </source>
</reference>
<dbReference type="STRING" id="870435.A0A0C3NTJ8"/>
<sequence>MPAYVEHKTLVGEHGNLLNTVAFSPCGKYLTSGSSDHSICIWSVHKGSFLFRVVFDSAINILHWHPTREETLICGCEDGSVLSMSDFRPSGFEKKVIHLGVKAPVFCMDIDASANLWAIGVGNQVNITAGDNQDEYTAATRLPPPPKVEAKYTENDSPIRLCALHFICGGHKLIMSYLNHGIVAWNIIDKTITWHVKPPSISQIAQGVLICISQCHNSASSAIHHDMNVLVVNTLQDGLCLYKLGSKKAIWKWDHEAECDVQCPSSISFLHGGQAVVSGTITGNVHVWNMDSKDLYQVLPHGGKCSTSLQTYQWGAWNYIAVGSVLKGQGTYIKIWKADIGLYLPDSCWM</sequence>
<dbReference type="SMART" id="SM00320">
    <property type="entry name" value="WD40"/>
    <property type="match status" value="3"/>
</dbReference>
<reference evidence="4 5" key="1">
    <citation type="submission" date="2014-04" db="EMBL/GenBank/DDBJ databases">
        <authorList>
            <consortium name="DOE Joint Genome Institute"/>
            <person name="Kuo A."/>
            <person name="Kohler A."/>
            <person name="Costa M.D."/>
            <person name="Nagy L.G."/>
            <person name="Floudas D."/>
            <person name="Copeland A."/>
            <person name="Barry K.W."/>
            <person name="Cichocki N."/>
            <person name="Veneault-Fourrey C."/>
            <person name="LaButti K."/>
            <person name="Lindquist E.A."/>
            <person name="Lipzen A."/>
            <person name="Lundell T."/>
            <person name="Morin E."/>
            <person name="Murat C."/>
            <person name="Sun H."/>
            <person name="Tunlid A."/>
            <person name="Henrissat B."/>
            <person name="Grigoriev I.V."/>
            <person name="Hibbett D.S."/>
            <person name="Martin F."/>
            <person name="Nordberg H.P."/>
            <person name="Cantor M.N."/>
            <person name="Hua S.X."/>
        </authorList>
    </citation>
    <scope>NUCLEOTIDE SEQUENCE [LARGE SCALE GENOMIC DNA]</scope>
    <source>
        <strain evidence="4 5">Marx 270</strain>
    </source>
</reference>
<keyword evidence="1 3" id="KW-0853">WD repeat</keyword>
<organism evidence="4 5">
    <name type="scientific">Pisolithus tinctorius Marx 270</name>
    <dbReference type="NCBI Taxonomy" id="870435"/>
    <lineage>
        <taxon>Eukaryota</taxon>
        <taxon>Fungi</taxon>
        <taxon>Dikarya</taxon>
        <taxon>Basidiomycota</taxon>
        <taxon>Agaricomycotina</taxon>
        <taxon>Agaricomycetes</taxon>
        <taxon>Agaricomycetidae</taxon>
        <taxon>Boletales</taxon>
        <taxon>Sclerodermatineae</taxon>
        <taxon>Pisolithaceae</taxon>
        <taxon>Pisolithus</taxon>
    </lineage>
</organism>
<keyword evidence="2" id="KW-0677">Repeat</keyword>
<keyword evidence="5" id="KW-1185">Reference proteome</keyword>
<feature type="repeat" description="WD" evidence="3">
    <location>
        <begin position="11"/>
        <end position="52"/>
    </location>
</feature>
<evidence type="ECO:0000313" key="5">
    <source>
        <dbReference type="Proteomes" id="UP000054217"/>
    </source>
</evidence>
<name>A0A0C3NTJ8_PISTI</name>
<dbReference type="InParanoid" id="A0A0C3NTJ8"/>
<dbReference type="SUPFAM" id="SSF50978">
    <property type="entry name" value="WD40 repeat-like"/>
    <property type="match status" value="1"/>
</dbReference>
<dbReference type="PANTHER" id="PTHR19857:SF8">
    <property type="entry name" value="ANGIO-ASSOCIATED MIGRATORY CELL PROTEIN"/>
    <property type="match status" value="1"/>
</dbReference>
<dbReference type="InterPro" id="IPR001680">
    <property type="entry name" value="WD40_rpt"/>
</dbReference>
<dbReference type="HOGENOM" id="CLU_049342_0_0_1"/>
<dbReference type="PANTHER" id="PTHR19857">
    <property type="entry name" value="MITOCHONDRIAL DIVISION PROTEIN 1-RELATED"/>
    <property type="match status" value="1"/>
</dbReference>
<evidence type="ECO:0000256" key="1">
    <source>
        <dbReference type="ARBA" id="ARBA00022574"/>
    </source>
</evidence>
<dbReference type="AlphaFoldDB" id="A0A0C3NTJ8"/>
<dbReference type="Proteomes" id="UP000054217">
    <property type="component" value="Unassembled WGS sequence"/>
</dbReference>
<dbReference type="InterPro" id="IPR036322">
    <property type="entry name" value="WD40_repeat_dom_sf"/>
</dbReference>
<dbReference type="PROSITE" id="PS50082">
    <property type="entry name" value="WD_REPEATS_2"/>
    <property type="match status" value="1"/>
</dbReference>
<dbReference type="InterPro" id="IPR015943">
    <property type="entry name" value="WD40/YVTN_repeat-like_dom_sf"/>
</dbReference>
<evidence type="ECO:0000256" key="2">
    <source>
        <dbReference type="ARBA" id="ARBA00022737"/>
    </source>
</evidence>
<accession>A0A0C3NTJ8</accession>
<dbReference type="InterPro" id="IPR051179">
    <property type="entry name" value="WD_repeat_multifunction"/>
</dbReference>
<dbReference type="PROSITE" id="PS50294">
    <property type="entry name" value="WD_REPEATS_REGION"/>
    <property type="match status" value="1"/>
</dbReference>
<gene>
    <name evidence="4" type="ORF">M404DRAFT_157096</name>
</gene>
<evidence type="ECO:0000256" key="3">
    <source>
        <dbReference type="PROSITE-ProRule" id="PRU00221"/>
    </source>
</evidence>
<dbReference type="EMBL" id="KN832012">
    <property type="protein sequence ID" value="KIN98775.1"/>
    <property type="molecule type" value="Genomic_DNA"/>
</dbReference>
<evidence type="ECO:0000313" key="4">
    <source>
        <dbReference type="EMBL" id="KIN98775.1"/>
    </source>
</evidence>
<dbReference type="Gene3D" id="2.130.10.10">
    <property type="entry name" value="YVTN repeat-like/Quinoprotein amine dehydrogenase"/>
    <property type="match status" value="2"/>
</dbReference>
<protein>
    <submittedName>
        <fullName evidence="4">Uncharacterized protein</fullName>
    </submittedName>
</protein>